<dbReference type="RefSeq" id="WP_358360706.1">
    <property type="nucleotide sequence ID" value="NZ_JBEZFP010000107.1"/>
</dbReference>
<dbReference type="SUPFAM" id="SSF55718">
    <property type="entry name" value="SCP-like"/>
    <property type="match status" value="1"/>
</dbReference>
<reference evidence="2 3" key="1">
    <citation type="submission" date="2024-06" db="EMBL/GenBank/DDBJ databases">
        <title>The Natural Products Discovery Center: Release of the First 8490 Sequenced Strains for Exploring Actinobacteria Biosynthetic Diversity.</title>
        <authorList>
            <person name="Kalkreuter E."/>
            <person name="Kautsar S.A."/>
            <person name="Yang D."/>
            <person name="Bader C.D."/>
            <person name="Teijaro C.N."/>
            <person name="Fluegel L."/>
            <person name="Davis C.M."/>
            <person name="Simpson J.R."/>
            <person name="Lauterbach L."/>
            <person name="Steele A.D."/>
            <person name="Gui C."/>
            <person name="Meng S."/>
            <person name="Li G."/>
            <person name="Viehrig K."/>
            <person name="Ye F."/>
            <person name="Su P."/>
            <person name="Kiefer A.F."/>
            <person name="Nichols A."/>
            <person name="Cepeda A.J."/>
            <person name="Yan W."/>
            <person name="Fan B."/>
            <person name="Jiang Y."/>
            <person name="Adhikari A."/>
            <person name="Zheng C.-J."/>
            <person name="Schuster L."/>
            <person name="Cowan T.M."/>
            <person name="Smanski M.J."/>
            <person name="Chevrette M.G."/>
            <person name="De Carvalho L.P.S."/>
            <person name="Shen B."/>
        </authorList>
    </citation>
    <scope>NUCLEOTIDE SEQUENCE [LARGE SCALE GENOMIC DNA]</scope>
    <source>
        <strain evidence="2 3">NPDC048946</strain>
    </source>
</reference>
<sequence length="113" mass="12323">MATVEECRIALEQLSAKLGGADGDLGRAARLDRSLSCRITDLDTTFTGRLHDAALHDITTEPARDKAQIRLETSSDDLVALVNGNLNFASAWARGRVKLEASFKDLLTLRKLV</sequence>
<dbReference type="EMBL" id="JBEZFP010000107">
    <property type="protein sequence ID" value="MEU8137993.1"/>
    <property type="molecule type" value="Genomic_DNA"/>
</dbReference>
<evidence type="ECO:0000313" key="2">
    <source>
        <dbReference type="EMBL" id="MEU8137993.1"/>
    </source>
</evidence>
<comment type="caution">
    <text evidence="2">The sequence shown here is derived from an EMBL/GenBank/DDBJ whole genome shotgun (WGS) entry which is preliminary data.</text>
</comment>
<protein>
    <submittedName>
        <fullName evidence="2">Alkyl sulfatase C-terminal domain-containing protein</fullName>
    </submittedName>
</protein>
<dbReference type="InterPro" id="IPR036527">
    <property type="entry name" value="SCP2_sterol-bd_dom_sf"/>
</dbReference>
<name>A0ABV3DQG5_9ACTN</name>
<evidence type="ECO:0000259" key="1">
    <source>
        <dbReference type="Pfam" id="PF14864"/>
    </source>
</evidence>
<dbReference type="Pfam" id="PF14864">
    <property type="entry name" value="Alkyl_sulf_C"/>
    <property type="match status" value="1"/>
</dbReference>
<proteinExistence type="predicted"/>
<dbReference type="Proteomes" id="UP001551482">
    <property type="component" value="Unassembled WGS sequence"/>
</dbReference>
<accession>A0ABV3DQG5</accession>
<dbReference type="Gene3D" id="3.30.1050.10">
    <property type="entry name" value="SCP2 sterol-binding domain"/>
    <property type="match status" value="1"/>
</dbReference>
<feature type="domain" description="Alkyl sulfatase C-terminal" evidence="1">
    <location>
        <begin position="27"/>
        <end position="109"/>
    </location>
</feature>
<dbReference type="InterPro" id="IPR029229">
    <property type="entry name" value="Alkyl_sulf_C"/>
</dbReference>
<organism evidence="2 3">
    <name type="scientific">Streptodolium elevatio</name>
    <dbReference type="NCBI Taxonomy" id="3157996"/>
    <lineage>
        <taxon>Bacteria</taxon>
        <taxon>Bacillati</taxon>
        <taxon>Actinomycetota</taxon>
        <taxon>Actinomycetes</taxon>
        <taxon>Kitasatosporales</taxon>
        <taxon>Streptomycetaceae</taxon>
        <taxon>Streptodolium</taxon>
    </lineage>
</organism>
<evidence type="ECO:0000313" key="3">
    <source>
        <dbReference type="Proteomes" id="UP001551482"/>
    </source>
</evidence>
<keyword evidence="3" id="KW-1185">Reference proteome</keyword>
<gene>
    <name evidence="2" type="ORF">AB0C36_31355</name>
</gene>